<reference evidence="2" key="1">
    <citation type="submission" date="2013-07" db="EMBL/GenBank/DDBJ databases">
        <title>The genome of an arbuscular mycorrhizal fungus provides insights into the evolution of the oldest plant symbiosis.</title>
        <authorList>
            <consortium name="DOE Joint Genome Institute"/>
            <person name="Tisserant E."/>
            <person name="Malbreil M."/>
            <person name="Kuo A."/>
            <person name="Kohler A."/>
            <person name="Symeonidi A."/>
            <person name="Balestrini R."/>
            <person name="Charron P."/>
            <person name="Duensing N."/>
            <person name="Frei-dit-Frey N."/>
            <person name="Gianinazzi-Pearson V."/>
            <person name="Gilbert B."/>
            <person name="Handa Y."/>
            <person name="Hijri M."/>
            <person name="Kaul R."/>
            <person name="Kawaguchi M."/>
            <person name="Krajinski F."/>
            <person name="Lammers P."/>
            <person name="Lapierre D."/>
            <person name="Masclaux F.G."/>
            <person name="Murat C."/>
            <person name="Morin E."/>
            <person name="Ndikumana S."/>
            <person name="Pagni M."/>
            <person name="Petitpierre D."/>
            <person name="Requena N."/>
            <person name="Rosikiewicz P."/>
            <person name="Riley R."/>
            <person name="Saito K."/>
            <person name="San Clemente H."/>
            <person name="Shapiro H."/>
            <person name="van Tuinen D."/>
            <person name="Becard G."/>
            <person name="Bonfante P."/>
            <person name="Paszkowski U."/>
            <person name="Shachar-Hill Y."/>
            <person name="Young J.P."/>
            <person name="Sanders I.R."/>
            <person name="Henrissat B."/>
            <person name="Rensing S.A."/>
            <person name="Grigoriev I.V."/>
            <person name="Corradi N."/>
            <person name="Roux C."/>
            <person name="Martin F."/>
        </authorList>
    </citation>
    <scope>NUCLEOTIDE SEQUENCE</scope>
    <source>
        <strain evidence="2">DAOM 197198</strain>
    </source>
</reference>
<name>U9U594_RHIID</name>
<protein>
    <submittedName>
        <fullName evidence="2">Uncharacterized protein</fullName>
    </submittedName>
</protein>
<accession>U9U594</accession>
<dbReference type="EMBL" id="KI281913">
    <property type="protein sequence ID" value="ESA15539.1"/>
    <property type="molecule type" value="Genomic_DNA"/>
</dbReference>
<feature type="compositionally biased region" description="Polar residues" evidence="1">
    <location>
        <begin position="13"/>
        <end position="22"/>
    </location>
</feature>
<sequence>MAITIHKSKENSKTTVENSSSPPALPQLHLLVASILTRFTRPCTTHQVYWDVYSSFILFKCVTAMN</sequence>
<organism evidence="2">
    <name type="scientific">Rhizophagus irregularis (strain DAOM 181602 / DAOM 197198 / MUCL 43194)</name>
    <name type="common">Arbuscular mycorrhizal fungus</name>
    <name type="synonym">Glomus intraradices</name>
    <dbReference type="NCBI Taxonomy" id="747089"/>
    <lineage>
        <taxon>Eukaryota</taxon>
        <taxon>Fungi</taxon>
        <taxon>Fungi incertae sedis</taxon>
        <taxon>Mucoromycota</taxon>
        <taxon>Glomeromycotina</taxon>
        <taxon>Glomeromycetes</taxon>
        <taxon>Glomerales</taxon>
        <taxon>Glomeraceae</taxon>
        <taxon>Rhizophagus</taxon>
    </lineage>
</organism>
<dbReference type="HOGENOM" id="CLU_2832450_0_0_1"/>
<gene>
    <name evidence="2" type="ORF">GLOINDRAFT_345999</name>
</gene>
<feature type="region of interest" description="Disordered" evidence="1">
    <location>
        <begin position="1"/>
        <end position="24"/>
    </location>
</feature>
<dbReference type="AlphaFoldDB" id="U9U594"/>
<evidence type="ECO:0000313" key="2">
    <source>
        <dbReference type="EMBL" id="ESA15539.1"/>
    </source>
</evidence>
<proteinExistence type="predicted"/>
<evidence type="ECO:0000256" key="1">
    <source>
        <dbReference type="SAM" id="MobiDB-lite"/>
    </source>
</evidence>